<reference evidence="2 3" key="1">
    <citation type="submission" date="2020-05" db="EMBL/GenBank/DDBJ databases">
        <title>Mucilaginibacter mali sp. nov.</title>
        <authorList>
            <person name="Kim H.S."/>
            <person name="Lee K.C."/>
            <person name="Suh M.K."/>
            <person name="Kim J.-S."/>
            <person name="Han K.-I."/>
            <person name="Eom M.K."/>
            <person name="Shin Y.K."/>
            <person name="Lee J.-S."/>
        </authorList>
    </citation>
    <scope>NUCLEOTIDE SEQUENCE [LARGE SCALE GENOMIC DNA]</scope>
    <source>
        <strain evidence="2 3">G2-14</strain>
    </source>
</reference>
<evidence type="ECO:0008006" key="4">
    <source>
        <dbReference type="Google" id="ProtNLM"/>
    </source>
</evidence>
<protein>
    <recommendedName>
        <fullName evidence="4">Peptidase S74 domain-containing protein</fullName>
    </recommendedName>
</protein>
<feature type="signal peptide" evidence="1">
    <location>
        <begin position="1"/>
        <end position="21"/>
    </location>
</feature>
<organism evidence="2 3">
    <name type="scientific">Mucilaginibacter mali</name>
    <dbReference type="NCBI Taxonomy" id="2740462"/>
    <lineage>
        <taxon>Bacteria</taxon>
        <taxon>Pseudomonadati</taxon>
        <taxon>Bacteroidota</taxon>
        <taxon>Sphingobacteriia</taxon>
        <taxon>Sphingobacteriales</taxon>
        <taxon>Sphingobacteriaceae</taxon>
        <taxon>Mucilaginibacter</taxon>
    </lineage>
</organism>
<dbReference type="Proteomes" id="UP000505355">
    <property type="component" value="Chromosome"/>
</dbReference>
<dbReference type="RefSeq" id="WP_173416455.1">
    <property type="nucleotide sequence ID" value="NZ_CP054139.1"/>
</dbReference>
<accession>A0A7D4TZ16</accession>
<dbReference type="AlphaFoldDB" id="A0A7D4TZ16"/>
<evidence type="ECO:0000313" key="3">
    <source>
        <dbReference type="Proteomes" id="UP000505355"/>
    </source>
</evidence>
<feature type="chain" id="PRO_5028798885" description="Peptidase S74 domain-containing protein" evidence="1">
    <location>
        <begin position="22"/>
        <end position="391"/>
    </location>
</feature>
<evidence type="ECO:0000256" key="1">
    <source>
        <dbReference type="SAM" id="SignalP"/>
    </source>
</evidence>
<evidence type="ECO:0000313" key="2">
    <source>
        <dbReference type="EMBL" id="QKJ31797.1"/>
    </source>
</evidence>
<proteinExistence type="predicted"/>
<dbReference type="EMBL" id="CP054139">
    <property type="protein sequence ID" value="QKJ31797.1"/>
    <property type="molecule type" value="Genomic_DNA"/>
</dbReference>
<keyword evidence="3" id="KW-1185">Reference proteome</keyword>
<name>A0A7D4TZ16_9SPHI</name>
<sequence>MKKNTLAIIAIISAISFSANAQTNTFPGSGAVGIGTTSPASKLNVVTTNAYDGVSVQGGSTSDGVLGLQVKNSDAAGNYSLGVYGSGLTDIGSSLFLYDNVHSAMRFIIKPSGSVGIGTSTPLAKFEVHGAPIDGNQGSFRLIDNSPQAQNNGGYITLGGWRTSTGSVTDWAGIKGGKENATSNDYSAYLAFFTRVNGSSMAERMHITSTGSVGIGTSTPGGKLHVNSDNSGSGSTDWIAGNFGGTAGNRVVMGLLNGVATIGSHNNALNAWTNIAINPAGGKVGIGTDNPDQLLSVNGTIHSKEVLVDLTGWSDYVLKPAYKLPALSAVKTYIDQNHHLPEIPAEEEMVKNGLNVGEMNRLLMKKVEELTLYLIQLKNELDELKKTNHNH</sequence>
<dbReference type="KEGG" id="mmab:HQ865_19175"/>
<gene>
    <name evidence="2" type="ORF">HQ865_19175</name>
</gene>
<keyword evidence="1" id="KW-0732">Signal</keyword>